<dbReference type="GeneID" id="74897017"/>
<accession>C8V4K8</accession>
<dbReference type="InParanoid" id="C8V4K8"/>
<proteinExistence type="predicted"/>
<evidence type="ECO:0000313" key="1">
    <source>
        <dbReference type="EMBL" id="CBF74502.1"/>
    </source>
</evidence>
<name>C8V4K8_EMENI</name>
<dbReference type="Proteomes" id="UP000000560">
    <property type="component" value="Chromosome II"/>
</dbReference>
<dbReference type="VEuPathDB" id="FungiDB:AN11431"/>
<dbReference type="RefSeq" id="XP_050467338.1">
    <property type="nucleotide sequence ID" value="XM_050611297.1"/>
</dbReference>
<dbReference type="KEGG" id="ani:ANIA_11431"/>
<sequence>MEKIAAPRTKIGPNTNTGVYSVCLTASPLLSPRLEWIVQSKWTLFWAPVPRTANLVTAAPDGSSMWAHLRAPDPMMNLRNLILASGRPDG</sequence>
<reference evidence="2" key="2">
    <citation type="journal article" date="2009" name="Fungal Genet. Biol.">
        <title>The 2008 update of the Aspergillus nidulans genome annotation: a community effort.</title>
        <authorList>
            <person name="Wortman J.R."/>
            <person name="Gilsenan J.M."/>
            <person name="Joardar V."/>
            <person name="Deegan J."/>
            <person name="Clutterbuck J."/>
            <person name="Andersen M.R."/>
            <person name="Archer D."/>
            <person name="Bencina M."/>
            <person name="Braus G."/>
            <person name="Coutinho P."/>
            <person name="von Dohren H."/>
            <person name="Doonan J."/>
            <person name="Driessen A.J."/>
            <person name="Durek P."/>
            <person name="Espeso E."/>
            <person name="Fekete E."/>
            <person name="Flipphi M."/>
            <person name="Estrada C.G."/>
            <person name="Geysens S."/>
            <person name="Goldman G."/>
            <person name="de Groot P.W."/>
            <person name="Hansen K."/>
            <person name="Harris S.D."/>
            <person name="Heinekamp T."/>
            <person name="Helmstaedt K."/>
            <person name="Henrissat B."/>
            <person name="Hofmann G."/>
            <person name="Homan T."/>
            <person name="Horio T."/>
            <person name="Horiuchi H."/>
            <person name="James S."/>
            <person name="Jones M."/>
            <person name="Karaffa L."/>
            <person name="Karanyi Z."/>
            <person name="Kato M."/>
            <person name="Keller N."/>
            <person name="Kelly D.E."/>
            <person name="Kiel J.A."/>
            <person name="Kim J.M."/>
            <person name="van der Klei I.J."/>
            <person name="Klis F.M."/>
            <person name="Kovalchuk A."/>
            <person name="Krasevec N."/>
            <person name="Kubicek C.P."/>
            <person name="Liu B."/>
            <person name="Maccabe A."/>
            <person name="Meyer V."/>
            <person name="Mirabito P."/>
            <person name="Miskei M."/>
            <person name="Mos M."/>
            <person name="Mullins J."/>
            <person name="Nelson D.R."/>
            <person name="Nielsen J."/>
            <person name="Oakley B.R."/>
            <person name="Osmani S.A."/>
            <person name="Pakula T."/>
            <person name="Paszewski A."/>
            <person name="Paulsen I."/>
            <person name="Pilsyk S."/>
            <person name="Pocsi I."/>
            <person name="Punt P.J."/>
            <person name="Ram A.F."/>
            <person name="Ren Q."/>
            <person name="Robellet X."/>
            <person name="Robson G."/>
            <person name="Seiboth B."/>
            <person name="van Solingen P."/>
            <person name="Specht T."/>
            <person name="Sun J."/>
            <person name="Taheri-Talesh N."/>
            <person name="Takeshita N."/>
            <person name="Ussery D."/>
            <person name="vanKuyk P.A."/>
            <person name="Visser H."/>
            <person name="van de Vondervoort P.J."/>
            <person name="de Vries R.P."/>
            <person name="Walton J."/>
            <person name="Xiang X."/>
            <person name="Xiong Y."/>
            <person name="Zeng A.P."/>
            <person name="Brandt B.W."/>
            <person name="Cornell M.J."/>
            <person name="van den Hondel C.A."/>
            <person name="Visser J."/>
            <person name="Oliver S.G."/>
            <person name="Turner G."/>
        </authorList>
    </citation>
    <scope>GENOME REANNOTATION</scope>
    <source>
        <strain evidence="2">FGSC A4 / ATCC 38163 / CBS 112.46 / NRRL 194 / M139</strain>
    </source>
</reference>
<dbReference type="EMBL" id="BN001302">
    <property type="protein sequence ID" value="CBF74502.1"/>
    <property type="molecule type" value="Genomic_DNA"/>
</dbReference>
<organism evidence="1 2">
    <name type="scientific">Emericella nidulans (strain FGSC A4 / ATCC 38163 / CBS 112.46 / NRRL 194 / M139)</name>
    <name type="common">Aspergillus nidulans</name>
    <dbReference type="NCBI Taxonomy" id="227321"/>
    <lineage>
        <taxon>Eukaryota</taxon>
        <taxon>Fungi</taxon>
        <taxon>Dikarya</taxon>
        <taxon>Ascomycota</taxon>
        <taxon>Pezizomycotina</taxon>
        <taxon>Eurotiomycetes</taxon>
        <taxon>Eurotiomycetidae</taxon>
        <taxon>Eurotiales</taxon>
        <taxon>Aspergillaceae</taxon>
        <taxon>Aspergillus</taxon>
        <taxon>Aspergillus subgen. Nidulantes</taxon>
    </lineage>
</organism>
<dbReference type="HOGENOM" id="CLU_2440835_0_0_1"/>
<keyword evidence="2" id="KW-1185">Reference proteome</keyword>
<protein>
    <submittedName>
        <fullName evidence="1">Uncharacterized protein</fullName>
    </submittedName>
</protein>
<gene>
    <name evidence="1" type="ORF">ANIA_11431</name>
</gene>
<dbReference type="AlphaFoldDB" id="C8V4K8"/>
<evidence type="ECO:0000313" key="2">
    <source>
        <dbReference type="Proteomes" id="UP000000560"/>
    </source>
</evidence>
<reference evidence="2" key="1">
    <citation type="journal article" date="2005" name="Nature">
        <title>Sequencing of Aspergillus nidulans and comparative analysis with A. fumigatus and A. oryzae.</title>
        <authorList>
            <person name="Galagan J.E."/>
            <person name="Calvo S.E."/>
            <person name="Cuomo C."/>
            <person name="Ma L.J."/>
            <person name="Wortman J.R."/>
            <person name="Batzoglou S."/>
            <person name="Lee S.I."/>
            <person name="Basturkmen M."/>
            <person name="Spevak C.C."/>
            <person name="Clutterbuck J."/>
            <person name="Kapitonov V."/>
            <person name="Jurka J."/>
            <person name="Scazzocchio C."/>
            <person name="Farman M."/>
            <person name="Butler J."/>
            <person name="Purcell S."/>
            <person name="Harris S."/>
            <person name="Braus G.H."/>
            <person name="Draht O."/>
            <person name="Busch S."/>
            <person name="D'Enfert C."/>
            <person name="Bouchier C."/>
            <person name="Goldman G.H."/>
            <person name="Bell-Pedersen D."/>
            <person name="Griffiths-Jones S."/>
            <person name="Doonan J.H."/>
            <person name="Yu J."/>
            <person name="Vienken K."/>
            <person name="Pain A."/>
            <person name="Freitag M."/>
            <person name="Selker E.U."/>
            <person name="Archer D.B."/>
            <person name="Penalva M.A."/>
            <person name="Oakley B.R."/>
            <person name="Momany M."/>
            <person name="Tanaka T."/>
            <person name="Kumagai T."/>
            <person name="Asai K."/>
            <person name="Machida M."/>
            <person name="Nierman W.C."/>
            <person name="Denning D.W."/>
            <person name="Caddick M."/>
            <person name="Hynes M."/>
            <person name="Paoletti M."/>
            <person name="Fischer R."/>
            <person name="Miller B."/>
            <person name="Dyer P."/>
            <person name="Sachs M.S."/>
            <person name="Osmani S.A."/>
            <person name="Birren B.W."/>
        </authorList>
    </citation>
    <scope>NUCLEOTIDE SEQUENCE [LARGE SCALE GENOMIC DNA]</scope>
    <source>
        <strain evidence="2">FGSC A4 / ATCC 38163 / CBS 112.46 / NRRL 194 / M139</strain>
    </source>
</reference>